<protein>
    <submittedName>
        <fullName evidence="1">Uncharacterized protein</fullName>
    </submittedName>
</protein>
<dbReference type="InterPro" id="IPR036086">
    <property type="entry name" value="ParB/Sulfiredoxin_sf"/>
</dbReference>
<gene>
    <name evidence="1" type="ORF">MEDL_40376</name>
</gene>
<dbReference type="EMBL" id="CAJPWZ010001961">
    <property type="protein sequence ID" value="CAG2227409.1"/>
    <property type="molecule type" value="Genomic_DNA"/>
</dbReference>
<dbReference type="OrthoDB" id="6143442at2759"/>
<sequence>MEVNGYTFPRVISLELVTEEQLQETSLEIPISDAIYIMFADQKQVILKVSNFRSTKGEFTEEFKNAKTSITFLKVFLDLTTTNSQLIPDANDLDDTGISTCMMTEDSEVIPDTQHCAKTPQSTRKIHIPPIMSLPVSANTSVDVHENEQSMNEICNKVFEGTYRVKLSQISDAPDEIRFQDVDEMFVKEMKNDIKEFSSPQPLALLLVNQSNLDVHSGNLTNVNDEKYVCIGGNHLRSAYQLCGKEFADAKIYTGLTDEECLIVSRVYNDMGHFIKKMTNLDLILLLRRQLNPKTSERTTDVNIIKEWRSRISQILPKERKFEEIKGYRMLQKKIIQSKELKWTEVVGKFYDGNDEEAENTLHPYLGMSQSSEFDNYIKNMTDCQDGDENTLSDKQYKFLAVKELRAADFIFLAEEEVKEETIRKIHAKNIERSIPKYTIASFTQLNKETEKVADYCYGKIAINVQQKKGSESHFTDLQEMHVAQFGSKTVTTLPGKTAKQYFCLKNLNDLSEIFNLFCHVNSMVLIKNSKLINIIQSFQVIKCVIYVHFINSVDKKNLKRKFHAIEEE</sequence>
<keyword evidence="2" id="KW-1185">Reference proteome</keyword>
<comment type="caution">
    <text evidence="1">The sequence shown here is derived from an EMBL/GenBank/DDBJ whole genome shotgun (WGS) entry which is preliminary data.</text>
</comment>
<evidence type="ECO:0000313" key="2">
    <source>
        <dbReference type="Proteomes" id="UP000683360"/>
    </source>
</evidence>
<dbReference type="SUPFAM" id="SSF110849">
    <property type="entry name" value="ParB/Sulfiredoxin"/>
    <property type="match status" value="1"/>
</dbReference>
<reference evidence="1" key="1">
    <citation type="submission" date="2021-03" db="EMBL/GenBank/DDBJ databases">
        <authorList>
            <person name="Bekaert M."/>
        </authorList>
    </citation>
    <scope>NUCLEOTIDE SEQUENCE</scope>
</reference>
<accession>A0A8S3T6F7</accession>
<evidence type="ECO:0000313" key="1">
    <source>
        <dbReference type="EMBL" id="CAG2227409.1"/>
    </source>
</evidence>
<dbReference type="AlphaFoldDB" id="A0A8S3T6F7"/>
<organism evidence="1 2">
    <name type="scientific">Mytilus edulis</name>
    <name type="common">Blue mussel</name>
    <dbReference type="NCBI Taxonomy" id="6550"/>
    <lineage>
        <taxon>Eukaryota</taxon>
        <taxon>Metazoa</taxon>
        <taxon>Spiralia</taxon>
        <taxon>Lophotrochozoa</taxon>
        <taxon>Mollusca</taxon>
        <taxon>Bivalvia</taxon>
        <taxon>Autobranchia</taxon>
        <taxon>Pteriomorphia</taxon>
        <taxon>Mytilida</taxon>
        <taxon>Mytiloidea</taxon>
        <taxon>Mytilidae</taxon>
        <taxon>Mytilinae</taxon>
        <taxon>Mytilus</taxon>
    </lineage>
</organism>
<proteinExistence type="predicted"/>
<dbReference type="Proteomes" id="UP000683360">
    <property type="component" value="Unassembled WGS sequence"/>
</dbReference>
<name>A0A8S3T6F7_MYTED</name>